<keyword evidence="3" id="KW-1185">Reference proteome</keyword>
<organism evidence="2 3">
    <name type="scientific">Lactuca saligna</name>
    <name type="common">Willowleaf lettuce</name>
    <dbReference type="NCBI Taxonomy" id="75948"/>
    <lineage>
        <taxon>Eukaryota</taxon>
        <taxon>Viridiplantae</taxon>
        <taxon>Streptophyta</taxon>
        <taxon>Embryophyta</taxon>
        <taxon>Tracheophyta</taxon>
        <taxon>Spermatophyta</taxon>
        <taxon>Magnoliopsida</taxon>
        <taxon>eudicotyledons</taxon>
        <taxon>Gunneridae</taxon>
        <taxon>Pentapetalae</taxon>
        <taxon>asterids</taxon>
        <taxon>campanulids</taxon>
        <taxon>Asterales</taxon>
        <taxon>Asteraceae</taxon>
        <taxon>Cichorioideae</taxon>
        <taxon>Cichorieae</taxon>
        <taxon>Lactucinae</taxon>
        <taxon>Lactuca</taxon>
    </lineage>
</organism>
<sequence length="179" mass="19948">MKISSRSFLSPARVGAAHDPPPLFLSNSHNHRLRNSRSIKGGASPVRMKSKKKHTKNLSLSRRQSTDEVSFRRFEHSGNGFGSQSQNLGSNQECLPLQRNNQRWVHLPLTICEGLRAFGSEGGDGSGRDANGGERVVELIAGDYNDENEEINEMGIMNSRRHVFQDFEIVNDIVFGTID</sequence>
<reference evidence="2" key="1">
    <citation type="submission" date="2023-04" db="EMBL/GenBank/DDBJ databases">
        <authorList>
            <person name="Vijverberg K."/>
            <person name="Xiong W."/>
            <person name="Schranz E."/>
        </authorList>
    </citation>
    <scope>NUCLEOTIDE SEQUENCE</scope>
</reference>
<gene>
    <name evidence="2" type="ORF">LSALG_LOCUS30461</name>
</gene>
<protein>
    <submittedName>
        <fullName evidence="2">Uncharacterized protein</fullName>
    </submittedName>
</protein>
<accession>A0AA35ZEX0</accession>
<evidence type="ECO:0000313" key="3">
    <source>
        <dbReference type="Proteomes" id="UP001177003"/>
    </source>
</evidence>
<feature type="region of interest" description="Disordered" evidence="1">
    <location>
        <begin position="1"/>
        <end position="68"/>
    </location>
</feature>
<dbReference type="AlphaFoldDB" id="A0AA35ZEX0"/>
<name>A0AA35ZEX0_LACSI</name>
<dbReference type="EMBL" id="OX465082">
    <property type="protein sequence ID" value="CAI9291315.1"/>
    <property type="molecule type" value="Genomic_DNA"/>
</dbReference>
<proteinExistence type="predicted"/>
<evidence type="ECO:0000256" key="1">
    <source>
        <dbReference type="SAM" id="MobiDB-lite"/>
    </source>
</evidence>
<dbReference type="Proteomes" id="UP001177003">
    <property type="component" value="Chromosome 6"/>
</dbReference>
<evidence type="ECO:0000313" key="2">
    <source>
        <dbReference type="EMBL" id="CAI9291315.1"/>
    </source>
</evidence>